<evidence type="ECO:0008006" key="3">
    <source>
        <dbReference type="Google" id="ProtNLM"/>
    </source>
</evidence>
<dbReference type="RefSeq" id="WP_272425511.1">
    <property type="nucleotide sequence ID" value="NZ_JAGTJJ010000037.1"/>
</dbReference>
<evidence type="ECO:0000313" key="2">
    <source>
        <dbReference type="Proteomes" id="UP001151081"/>
    </source>
</evidence>
<protein>
    <recommendedName>
        <fullName evidence="3">TerB family tellurite resistance protein</fullName>
    </recommendedName>
</protein>
<dbReference type="Proteomes" id="UP001151081">
    <property type="component" value="Unassembled WGS sequence"/>
</dbReference>
<dbReference type="AlphaFoldDB" id="A0A9X4AVJ4"/>
<proteinExistence type="predicted"/>
<sequence length="378" mass="40137">MTAQAPSAVNAAIPFPLEQSAEIGWADALLLRLASTTIRRYNESAGDAGPAATGATEAGGGKSILRGGAMFSALAGGGVGLVSTGGALFTAGTQGLGALVAVPAAALSAALDAALRLVTHTYTACRLADCVGLRFDADDPADVWALFKLVQGATQAPEEQDRPGADLARLARTDVEGAAQGLAARLFGESLVRGIVPFVGIVASAVTNYQATHTLGQTVLRYVRYRAAFDRVLSDERLVPAKDRLFEGLWFLFEADGRLRPEETALLFTFLRGCEPESSIGLDERLADPIGWYMRLGEIPTSARAPFYHALEIGAAVDARASIRERKLLAHAAEALGVRFDEARLERMIHEMHERGLLPSELSPEGLMQREELGRKAA</sequence>
<comment type="caution">
    <text evidence="1">The sequence shown here is derived from an EMBL/GenBank/DDBJ whole genome shotgun (WGS) entry which is preliminary data.</text>
</comment>
<evidence type="ECO:0000313" key="1">
    <source>
        <dbReference type="EMBL" id="MDC3986333.1"/>
    </source>
</evidence>
<keyword evidence="2" id="KW-1185">Reference proteome</keyword>
<gene>
    <name evidence="1" type="ORF">KEG57_37990</name>
</gene>
<reference evidence="1 2" key="1">
    <citation type="submission" date="2021-04" db="EMBL/GenBank/DDBJ databases">
        <title>Genome analysis of Polyangium sp.</title>
        <authorList>
            <person name="Li Y."/>
            <person name="Wang J."/>
        </authorList>
    </citation>
    <scope>NUCLEOTIDE SEQUENCE [LARGE SCALE GENOMIC DNA]</scope>
    <source>
        <strain evidence="1 2">SDU14</strain>
    </source>
</reference>
<dbReference type="SUPFAM" id="SSF158682">
    <property type="entry name" value="TerB-like"/>
    <property type="match status" value="1"/>
</dbReference>
<name>A0A9X4AVJ4_9BACT</name>
<accession>A0A9X4AVJ4</accession>
<dbReference type="InterPro" id="IPR029024">
    <property type="entry name" value="TerB-like"/>
</dbReference>
<organism evidence="1 2">
    <name type="scientific">Polyangium jinanense</name>
    <dbReference type="NCBI Taxonomy" id="2829994"/>
    <lineage>
        <taxon>Bacteria</taxon>
        <taxon>Pseudomonadati</taxon>
        <taxon>Myxococcota</taxon>
        <taxon>Polyangia</taxon>
        <taxon>Polyangiales</taxon>
        <taxon>Polyangiaceae</taxon>
        <taxon>Polyangium</taxon>
    </lineage>
</organism>
<dbReference type="EMBL" id="JAGTJJ010000037">
    <property type="protein sequence ID" value="MDC3986333.1"/>
    <property type="molecule type" value="Genomic_DNA"/>
</dbReference>